<name>A0AA51NAE6_9BACT</name>
<gene>
    <name evidence="1" type="ORF">QYS48_28805</name>
</gene>
<accession>A0AA51NAE6</accession>
<keyword evidence="2" id="KW-1185">Reference proteome</keyword>
<dbReference type="RefSeq" id="WP_308357598.1">
    <property type="nucleotide sequence ID" value="NZ_CP129970.2"/>
</dbReference>
<dbReference type="AlphaFoldDB" id="A0AA51NAE6"/>
<dbReference type="PROSITE" id="PS51257">
    <property type="entry name" value="PROKAR_LIPOPROTEIN"/>
    <property type="match status" value="1"/>
</dbReference>
<evidence type="ECO:0000313" key="1">
    <source>
        <dbReference type="EMBL" id="WMN07456.1"/>
    </source>
</evidence>
<sequence length="369" mass="42687">MQIKSYYIILLSIILFSCSEDGLLPSRNKNSTIYLIKKNSIDRIDLNEAIINDNYYSFTLNAEKATKNENYIVLASSSNANYDEEITIIDLENGSKFTLDITQELNYEYNIHTFWLNDVYIKNDKVYVLGIKVDYSDVVDDSLQLIEVDLKSKVITKSALINHENTAANKYIKYVTDEGLYFNITDELLYFDLKSFNQLNSTSIKTSFFPNNIIIDNDNTLNYYDIGLKNYFKLSNQGFTVDSKNTLDNLDLSPLTREYPVARLGNTFIGLYLTNTYPQVGIYQYDFKQLKTIKMIQEDELNNIFTDTGYKVIHSDMIKVVDRNIVYFGQIFNEEKSELEYIITILDSDFKIIDSFTFDPDSGIPISIL</sequence>
<dbReference type="Proteomes" id="UP001244443">
    <property type="component" value="Chromosome"/>
</dbReference>
<reference evidence="1" key="1">
    <citation type="submission" date="2023-08" db="EMBL/GenBank/DDBJ databases">
        <title>Comparative genomics and taxonomic characterization of three novel marine species of genus Marivirga.</title>
        <authorList>
            <person name="Muhammad N."/>
            <person name="Kim S.-G."/>
        </authorList>
    </citation>
    <scope>NUCLEOTIDE SEQUENCE [LARGE SCALE GENOMIC DNA]</scope>
    <source>
        <strain evidence="1">ABR2-2</strain>
    </source>
</reference>
<protein>
    <submittedName>
        <fullName evidence="1">Uncharacterized protein</fullName>
    </submittedName>
</protein>
<proteinExistence type="predicted"/>
<dbReference type="EMBL" id="CP129970">
    <property type="protein sequence ID" value="WMN07456.1"/>
    <property type="molecule type" value="Genomic_DNA"/>
</dbReference>
<organism evidence="1 2">
    <name type="scientific">Marivirga arenosa</name>
    <dbReference type="NCBI Taxonomy" id="3059076"/>
    <lineage>
        <taxon>Bacteria</taxon>
        <taxon>Pseudomonadati</taxon>
        <taxon>Bacteroidota</taxon>
        <taxon>Cytophagia</taxon>
        <taxon>Cytophagales</taxon>
        <taxon>Marivirgaceae</taxon>
        <taxon>Marivirga</taxon>
    </lineage>
</organism>
<evidence type="ECO:0000313" key="2">
    <source>
        <dbReference type="Proteomes" id="UP001244443"/>
    </source>
</evidence>